<accession>A0A6J5P3I7</accession>
<reference evidence="2" key="1">
    <citation type="submission" date="2020-04" db="EMBL/GenBank/DDBJ databases">
        <authorList>
            <person name="Chiriac C."/>
            <person name="Salcher M."/>
            <person name="Ghai R."/>
            <person name="Kavagutti S V."/>
        </authorList>
    </citation>
    <scope>NUCLEOTIDE SEQUENCE</scope>
</reference>
<dbReference type="EMBL" id="LR796781">
    <property type="protein sequence ID" value="CAB4165973.1"/>
    <property type="molecule type" value="Genomic_DNA"/>
</dbReference>
<feature type="compositionally biased region" description="Low complexity" evidence="1">
    <location>
        <begin position="25"/>
        <end position="35"/>
    </location>
</feature>
<evidence type="ECO:0000313" key="2">
    <source>
        <dbReference type="EMBL" id="CAB4165973.1"/>
    </source>
</evidence>
<organism evidence="2">
    <name type="scientific">uncultured Caudovirales phage</name>
    <dbReference type="NCBI Taxonomy" id="2100421"/>
    <lineage>
        <taxon>Viruses</taxon>
        <taxon>Duplodnaviria</taxon>
        <taxon>Heunggongvirae</taxon>
        <taxon>Uroviricota</taxon>
        <taxon>Caudoviricetes</taxon>
        <taxon>Peduoviridae</taxon>
        <taxon>Maltschvirus</taxon>
        <taxon>Maltschvirus maltsch</taxon>
    </lineage>
</organism>
<gene>
    <name evidence="2" type="ORF">UFOVP845_3</name>
</gene>
<proteinExistence type="predicted"/>
<protein>
    <submittedName>
        <fullName evidence="2">Uncharacterized protein</fullName>
    </submittedName>
</protein>
<feature type="region of interest" description="Disordered" evidence="1">
    <location>
        <begin position="13"/>
        <end position="44"/>
    </location>
</feature>
<evidence type="ECO:0000256" key="1">
    <source>
        <dbReference type="SAM" id="MobiDB-lite"/>
    </source>
</evidence>
<name>A0A6J5P3I7_9CAUD</name>
<sequence>MTLADHLDLLGIIPRQAPPKPAPQPAAYAPPQWKPTYPGEDPPF</sequence>